<evidence type="ECO:0000313" key="2">
    <source>
        <dbReference type="Proteomes" id="UP000814176"/>
    </source>
</evidence>
<proteinExistence type="predicted"/>
<dbReference type="EMBL" id="JADCUA010000022">
    <property type="protein sequence ID" value="KAH9832273.1"/>
    <property type="molecule type" value="Genomic_DNA"/>
</dbReference>
<dbReference type="GeneID" id="71998152"/>
<dbReference type="RefSeq" id="XP_047775292.1">
    <property type="nucleotide sequence ID" value="XM_047917420.1"/>
</dbReference>
<dbReference type="Proteomes" id="UP000814176">
    <property type="component" value="Unassembled WGS sequence"/>
</dbReference>
<gene>
    <name evidence="1" type="ORF">C8Q71DRAFT_269661</name>
</gene>
<accession>A0ABQ8K5N7</accession>
<sequence length="200" mass="22775">MRTTICHGQPWIAVHTQPAILHHCGHTRIFELRKPLRTSVPPGNLYGLRILSKNAANMMRFSRFQRVFGEHATNMNTVGAFSDKQLPYRVASWWVQSAHWSNVERREAWHTVHKNIRRQAVPAVKSACLQCPQWYTKMIVPSNDVQRTPTGAPGNLDYSLELGCTLRCSAVGSLALDAVLHTAVRCLRYSTTQYCQQHVR</sequence>
<evidence type="ECO:0000313" key="1">
    <source>
        <dbReference type="EMBL" id="KAH9832273.1"/>
    </source>
</evidence>
<reference evidence="1 2" key="1">
    <citation type="journal article" date="2021" name="Environ. Microbiol.">
        <title>Gene family expansions and transcriptome signatures uncover fungal adaptations to wood decay.</title>
        <authorList>
            <person name="Hage H."/>
            <person name="Miyauchi S."/>
            <person name="Viragh M."/>
            <person name="Drula E."/>
            <person name="Min B."/>
            <person name="Chaduli D."/>
            <person name="Navarro D."/>
            <person name="Favel A."/>
            <person name="Norest M."/>
            <person name="Lesage-Meessen L."/>
            <person name="Balint B."/>
            <person name="Merenyi Z."/>
            <person name="de Eugenio L."/>
            <person name="Morin E."/>
            <person name="Martinez A.T."/>
            <person name="Baldrian P."/>
            <person name="Stursova M."/>
            <person name="Martinez M.J."/>
            <person name="Novotny C."/>
            <person name="Magnuson J.K."/>
            <person name="Spatafora J.W."/>
            <person name="Maurice S."/>
            <person name="Pangilinan J."/>
            <person name="Andreopoulos W."/>
            <person name="LaButti K."/>
            <person name="Hundley H."/>
            <person name="Na H."/>
            <person name="Kuo A."/>
            <person name="Barry K."/>
            <person name="Lipzen A."/>
            <person name="Henrissat B."/>
            <person name="Riley R."/>
            <person name="Ahrendt S."/>
            <person name="Nagy L.G."/>
            <person name="Grigoriev I.V."/>
            <person name="Martin F."/>
            <person name="Rosso M.N."/>
        </authorList>
    </citation>
    <scope>NUCLEOTIDE SEQUENCE [LARGE SCALE GENOMIC DNA]</scope>
    <source>
        <strain evidence="1 2">CIRM-BRFM 1785</strain>
    </source>
</reference>
<organism evidence="1 2">
    <name type="scientific">Rhodofomes roseus</name>
    <dbReference type="NCBI Taxonomy" id="34475"/>
    <lineage>
        <taxon>Eukaryota</taxon>
        <taxon>Fungi</taxon>
        <taxon>Dikarya</taxon>
        <taxon>Basidiomycota</taxon>
        <taxon>Agaricomycotina</taxon>
        <taxon>Agaricomycetes</taxon>
        <taxon>Polyporales</taxon>
        <taxon>Rhodofomes</taxon>
    </lineage>
</organism>
<name>A0ABQ8K5N7_9APHY</name>
<keyword evidence="2" id="KW-1185">Reference proteome</keyword>
<comment type="caution">
    <text evidence="1">The sequence shown here is derived from an EMBL/GenBank/DDBJ whole genome shotgun (WGS) entry which is preliminary data.</text>
</comment>
<protein>
    <submittedName>
        <fullName evidence="1">Uncharacterized protein</fullName>
    </submittedName>
</protein>